<dbReference type="AlphaFoldDB" id="X1FZ05"/>
<sequence>MPKIVEEIDQLDNVCAYEYLNLCTSGGAEFMKEQIDEKGFDRIIMAA</sequence>
<accession>X1FZ05</accession>
<name>X1FZ05_9ZZZZ</name>
<protein>
    <submittedName>
        <fullName evidence="1">Uncharacterized protein</fullName>
    </submittedName>
</protein>
<proteinExistence type="predicted"/>
<evidence type="ECO:0000313" key="1">
    <source>
        <dbReference type="EMBL" id="GAH37795.1"/>
    </source>
</evidence>
<gene>
    <name evidence="1" type="ORF">S03H2_10801</name>
</gene>
<dbReference type="EMBL" id="BARU01005535">
    <property type="protein sequence ID" value="GAH37795.1"/>
    <property type="molecule type" value="Genomic_DNA"/>
</dbReference>
<comment type="caution">
    <text evidence="1">The sequence shown here is derived from an EMBL/GenBank/DDBJ whole genome shotgun (WGS) entry which is preliminary data.</text>
</comment>
<organism evidence="1">
    <name type="scientific">marine sediment metagenome</name>
    <dbReference type="NCBI Taxonomy" id="412755"/>
    <lineage>
        <taxon>unclassified sequences</taxon>
        <taxon>metagenomes</taxon>
        <taxon>ecological metagenomes</taxon>
    </lineage>
</organism>
<reference evidence="1" key="1">
    <citation type="journal article" date="2014" name="Front. Microbiol.">
        <title>High frequency of phylogenetically diverse reductive dehalogenase-homologous genes in deep subseafloor sedimentary metagenomes.</title>
        <authorList>
            <person name="Kawai M."/>
            <person name="Futagami T."/>
            <person name="Toyoda A."/>
            <person name="Takaki Y."/>
            <person name="Nishi S."/>
            <person name="Hori S."/>
            <person name="Arai W."/>
            <person name="Tsubouchi T."/>
            <person name="Morono Y."/>
            <person name="Uchiyama I."/>
            <person name="Ito T."/>
            <person name="Fujiyama A."/>
            <person name="Inagaki F."/>
            <person name="Takami H."/>
        </authorList>
    </citation>
    <scope>NUCLEOTIDE SEQUENCE</scope>
    <source>
        <strain evidence="1">Expedition CK06-06</strain>
    </source>
</reference>